<dbReference type="InterPro" id="IPR020761">
    <property type="entry name" value="UPF0114_bac"/>
</dbReference>
<dbReference type="RefSeq" id="WP_374831070.1">
    <property type="nucleotide sequence ID" value="NZ_JBHEEZ010000007.1"/>
</dbReference>
<dbReference type="Proteomes" id="UP001596042">
    <property type="component" value="Unassembled WGS sequence"/>
</dbReference>
<organism evidence="1 2">
    <name type="scientific">Daeguia caeni</name>
    <dbReference type="NCBI Taxonomy" id="439612"/>
    <lineage>
        <taxon>Bacteria</taxon>
        <taxon>Pseudomonadati</taxon>
        <taxon>Pseudomonadota</taxon>
        <taxon>Alphaproteobacteria</taxon>
        <taxon>Hyphomicrobiales</taxon>
        <taxon>Brucellaceae</taxon>
        <taxon>Daeguia</taxon>
    </lineage>
</organism>
<comment type="caution">
    <text evidence="1">The sequence shown here is derived from an EMBL/GenBank/DDBJ whole genome shotgun (WGS) entry which is preliminary data.</text>
</comment>
<evidence type="ECO:0000313" key="2">
    <source>
        <dbReference type="Proteomes" id="UP001596042"/>
    </source>
</evidence>
<evidence type="ECO:0000313" key="1">
    <source>
        <dbReference type="EMBL" id="MFC4626248.1"/>
    </source>
</evidence>
<gene>
    <name evidence="1" type="ORF">ACFO1V_13710</name>
</gene>
<accession>A0ABV9H8F4</accession>
<dbReference type="PANTHER" id="PTHR38596">
    <property type="entry name" value="UPF0114 PROTEIN YQHA"/>
    <property type="match status" value="1"/>
</dbReference>
<name>A0ABV9H8F4_9HYPH</name>
<reference evidence="2" key="1">
    <citation type="journal article" date="2019" name="Int. J. Syst. Evol. Microbiol.">
        <title>The Global Catalogue of Microorganisms (GCM) 10K type strain sequencing project: providing services to taxonomists for standard genome sequencing and annotation.</title>
        <authorList>
            <consortium name="The Broad Institute Genomics Platform"/>
            <consortium name="The Broad Institute Genome Sequencing Center for Infectious Disease"/>
            <person name="Wu L."/>
            <person name="Ma J."/>
        </authorList>
    </citation>
    <scope>NUCLEOTIDE SEQUENCE [LARGE SCALE GENOMIC DNA]</scope>
    <source>
        <strain evidence="2">CGMCC 1.15731</strain>
    </source>
</reference>
<protein>
    <submittedName>
        <fullName evidence="1">Uncharacterized protein</fullName>
    </submittedName>
</protein>
<proteinExistence type="predicted"/>
<keyword evidence="2" id="KW-1185">Reference proteome</keyword>
<dbReference type="EMBL" id="JBHSEL010000124">
    <property type="protein sequence ID" value="MFC4626248.1"/>
    <property type="molecule type" value="Genomic_DNA"/>
</dbReference>
<sequence>MADWHGEVDFPALKLKLVASIDAISGIHLLKVFMDTSKYGSEHIKWMVIIHLILW</sequence>
<dbReference type="PANTHER" id="PTHR38596:SF1">
    <property type="entry name" value="UPF0114 PROTEIN YQHA"/>
    <property type="match status" value="1"/>
</dbReference>